<dbReference type="EMBL" id="JAACJL010000046">
    <property type="protein sequence ID" value="KAF4612934.1"/>
    <property type="molecule type" value="Genomic_DNA"/>
</dbReference>
<reference evidence="2 3" key="1">
    <citation type="submission" date="2019-12" db="EMBL/GenBank/DDBJ databases">
        <authorList>
            <person name="Floudas D."/>
            <person name="Bentzer J."/>
            <person name="Ahren D."/>
            <person name="Johansson T."/>
            <person name="Persson P."/>
            <person name="Tunlid A."/>
        </authorList>
    </citation>
    <scope>NUCLEOTIDE SEQUENCE [LARGE SCALE GENOMIC DNA]</scope>
    <source>
        <strain evidence="2 3">CBS 102.39</strain>
    </source>
</reference>
<evidence type="ECO:0000256" key="1">
    <source>
        <dbReference type="SAM" id="MobiDB-lite"/>
    </source>
</evidence>
<feature type="compositionally biased region" description="Acidic residues" evidence="1">
    <location>
        <begin position="102"/>
        <end position="112"/>
    </location>
</feature>
<dbReference type="InterPro" id="IPR018824">
    <property type="entry name" value="Conidiation-specific_6"/>
</dbReference>
<accession>A0A8H4QKW5</accession>
<evidence type="ECO:0000313" key="3">
    <source>
        <dbReference type="Proteomes" id="UP000521872"/>
    </source>
</evidence>
<feature type="compositionally biased region" description="Basic and acidic residues" evidence="1">
    <location>
        <begin position="48"/>
        <end position="65"/>
    </location>
</feature>
<proteinExistence type="predicted"/>
<comment type="caution">
    <text evidence="2">The sequence shown here is derived from an EMBL/GenBank/DDBJ whole genome shotgun (WGS) entry which is preliminary data.</text>
</comment>
<feature type="region of interest" description="Disordered" evidence="1">
    <location>
        <begin position="1"/>
        <end position="112"/>
    </location>
</feature>
<dbReference type="PANTHER" id="PTHR36576">
    <property type="entry name" value="UPF0654 PROTEIN C11D3.01C-RELATED"/>
    <property type="match status" value="1"/>
</dbReference>
<dbReference type="GO" id="GO:0005737">
    <property type="term" value="C:cytoplasm"/>
    <property type="evidence" value="ECO:0007669"/>
    <property type="project" value="TreeGrafter"/>
</dbReference>
<organism evidence="2 3">
    <name type="scientific">Agrocybe pediades</name>
    <dbReference type="NCBI Taxonomy" id="84607"/>
    <lineage>
        <taxon>Eukaryota</taxon>
        <taxon>Fungi</taxon>
        <taxon>Dikarya</taxon>
        <taxon>Basidiomycota</taxon>
        <taxon>Agaricomycotina</taxon>
        <taxon>Agaricomycetes</taxon>
        <taxon>Agaricomycetidae</taxon>
        <taxon>Agaricales</taxon>
        <taxon>Agaricineae</taxon>
        <taxon>Strophariaceae</taxon>
        <taxon>Agrocybe</taxon>
    </lineage>
</organism>
<dbReference type="Pfam" id="PF10346">
    <property type="entry name" value="Con-6"/>
    <property type="match status" value="2"/>
</dbReference>
<sequence length="166" mass="17833">MASSRTSGKSSDYVARGLKATIHNPNTSDEAKQSAVHRLEEQGEELPEDYRNMKEQGIGGHEELRGGSGGISRSSVSGQNVKAPGGGSAGRSRITGAYPAAGEDDDDEEINDLMDDIGDVVDEDYTKDISGKEHNRVLGGYKATLKNPRVSDEAKQHAQDKLDEFI</sequence>
<dbReference type="Proteomes" id="UP000521872">
    <property type="component" value="Unassembled WGS sequence"/>
</dbReference>
<gene>
    <name evidence="2" type="ORF">D9613_011081</name>
</gene>
<feature type="compositionally biased region" description="Polar residues" evidence="1">
    <location>
        <begin position="1"/>
        <end position="10"/>
    </location>
</feature>
<dbReference type="AlphaFoldDB" id="A0A8H4QKW5"/>
<keyword evidence="3" id="KW-1185">Reference proteome</keyword>
<evidence type="ECO:0000313" key="2">
    <source>
        <dbReference type="EMBL" id="KAF4612934.1"/>
    </source>
</evidence>
<protein>
    <recommendedName>
        <fullName evidence="4">Conidiation-specific protein 6</fullName>
    </recommendedName>
</protein>
<dbReference type="InterPro" id="IPR052670">
    <property type="entry name" value="UPF0654_domain"/>
</dbReference>
<dbReference type="PANTHER" id="PTHR36576:SF1">
    <property type="entry name" value="UPF0654 PROTEIN C11D3.01C-RELATED"/>
    <property type="match status" value="1"/>
</dbReference>
<name>A0A8H4QKW5_9AGAR</name>
<evidence type="ECO:0008006" key="4">
    <source>
        <dbReference type="Google" id="ProtNLM"/>
    </source>
</evidence>
<feature type="compositionally biased region" description="Basic and acidic residues" evidence="1">
    <location>
        <begin position="29"/>
        <end position="41"/>
    </location>
</feature>